<dbReference type="InterPro" id="IPR055179">
    <property type="entry name" value="Tex-like_central_region"/>
</dbReference>
<accession>A0ABV6NJ93</accession>
<dbReference type="EMBL" id="JBHLTR010000027">
    <property type="protein sequence ID" value="MFC0560494.1"/>
    <property type="molecule type" value="Genomic_DNA"/>
</dbReference>
<keyword evidence="3" id="KW-1185">Reference proteome</keyword>
<dbReference type="PANTHER" id="PTHR10724">
    <property type="entry name" value="30S RIBOSOMAL PROTEIN S1"/>
    <property type="match status" value="1"/>
</dbReference>
<dbReference type="InterPro" id="IPR041692">
    <property type="entry name" value="HHH_9"/>
</dbReference>
<dbReference type="SUPFAM" id="SSF47781">
    <property type="entry name" value="RuvA domain 2-like"/>
    <property type="match status" value="2"/>
</dbReference>
<dbReference type="Gene3D" id="3.30.420.140">
    <property type="entry name" value="YqgF/RNase H-like domain"/>
    <property type="match status" value="1"/>
</dbReference>
<dbReference type="SUPFAM" id="SSF50249">
    <property type="entry name" value="Nucleic acid-binding proteins"/>
    <property type="match status" value="1"/>
</dbReference>
<dbReference type="InterPro" id="IPR032639">
    <property type="entry name" value="Tex_YqgF"/>
</dbReference>
<dbReference type="Gene3D" id="2.40.50.140">
    <property type="entry name" value="Nucleic acid-binding proteins"/>
    <property type="match status" value="1"/>
</dbReference>
<name>A0ABV6NJ93_9BACI</name>
<evidence type="ECO:0000313" key="2">
    <source>
        <dbReference type="EMBL" id="MFC0560494.1"/>
    </source>
</evidence>
<dbReference type="InterPro" id="IPR037027">
    <property type="entry name" value="YqgF/RNaseH-like_dom_sf"/>
</dbReference>
<dbReference type="SUPFAM" id="SSF53098">
    <property type="entry name" value="Ribonuclease H-like"/>
    <property type="match status" value="1"/>
</dbReference>
<dbReference type="InterPro" id="IPR023319">
    <property type="entry name" value="Tex-like_HTH_dom_sf"/>
</dbReference>
<dbReference type="Pfam" id="PF00575">
    <property type="entry name" value="S1"/>
    <property type="match status" value="1"/>
</dbReference>
<dbReference type="Proteomes" id="UP001589833">
    <property type="component" value="Unassembled WGS sequence"/>
</dbReference>
<dbReference type="InterPro" id="IPR003029">
    <property type="entry name" value="S1_domain"/>
</dbReference>
<dbReference type="Pfam" id="PF22706">
    <property type="entry name" value="Tex_central_region"/>
    <property type="match status" value="1"/>
</dbReference>
<dbReference type="PROSITE" id="PS50126">
    <property type="entry name" value="S1"/>
    <property type="match status" value="1"/>
</dbReference>
<dbReference type="SMART" id="SM00316">
    <property type="entry name" value="S1"/>
    <property type="match status" value="1"/>
</dbReference>
<dbReference type="SMART" id="SM00732">
    <property type="entry name" value="YqgFc"/>
    <property type="match status" value="1"/>
</dbReference>
<dbReference type="Gene3D" id="1.10.3500.10">
    <property type="entry name" value="Tex N-terminal region-like"/>
    <property type="match status" value="1"/>
</dbReference>
<dbReference type="Pfam" id="PF09371">
    <property type="entry name" value="Tex_N"/>
    <property type="match status" value="1"/>
</dbReference>
<dbReference type="InterPro" id="IPR012340">
    <property type="entry name" value="NA-bd_OB-fold"/>
</dbReference>
<dbReference type="InterPro" id="IPR018974">
    <property type="entry name" value="Tex-like_N"/>
</dbReference>
<dbReference type="InterPro" id="IPR044146">
    <property type="entry name" value="S1_Tex"/>
</dbReference>
<organism evidence="2 3">
    <name type="scientific">Halalkalibacter alkalisediminis</name>
    <dbReference type="NCBI Taxonomy" id="935616"/>
    <lineage>
        <taxon>Bacteria</taxon>
        <taxon>Bacillati</taxon>
        <taxon>Bacillota</taxon>
        <taxon>Bacilli</taxon>
        <taxon>Bacillales</taxon>
        <taxon>Bacillaceae</taxon>
        <taxon>Halalkalibacter</taxon>
    </lineage>
</organism>
<dbReference type="RefSeq" id="WP_273847377.1">
    <property type="nucleotide sequence ID" value="NZ_JAQQWT010000025.1"/>
</dbReference>
<dbReference type="Pfam" id="PF16921">
    <property type="entry name" value="Tex_YqgF"/>
    <property type="match status" value="1"/>
</dbReference>
<dbReference type="Pfam" id="PF12836">
    <property type="entry name" value="HHH_3"/>
    <property type="match status" value="1"/>
</dbReference>
<dbReference type="InterPro" id="IPR012337">
    <property type="entry name" value="RNaseH-like_sf"/>
</dbReference>
<dbReference type="CDD" id="cd05685">
    <property type="entry name" value="S1_Tex"/>
    <property type="match status" value="1"/>
</dbReference>
<dbReference type="Gene3D" id="1.10.150.310">
    <property type="entry name" value="Tex RuvX-like domain-like"/>
    <property type="match status" value="1"/>
</dbReference>
<proteinExistence type="predicted"/>
<protein>
    <submittedName>
        <fullName evidence="2">Tex family protein</fullName>
    </submittedName>
</protein>
<dbReference type="Pfam" id="PF17674">
    <property type="entry name" value="HHH_9"/>
    <property type="match status" value="1"/>
</dbReference>
<gene>
    <name evidence="2" type="ORF">ACFFH4_15935</name>
</gene>
<evidence type="ECO:0000313" key="3">
    <source>
        <dbReference type="Proteomes" id="UP001589833"/>
    </source>
</evidence>
<dbReference type="Gene3D" id="1.10.10.650">
    <property type="entry name" value="RuvA domain 2-like"/>
    <property type="match status" value="1"/>
</dbReference>
<dbReference type="SUPFAM" id="SSF158832">
    <property type="entry name" value="Tex N-terminal region-like"/>
    <property type="match status" value="1"/>
</dbReference>
<dbReference type="InterPro" id="IPR010994">
    <property type="entry name" value="RuvA_2-like"/>
</dbReference>
<dbReference type="InterPro" id="IPR050437">
    <property type="entry name" value="Ribos_protein_bS1-like"/>
</dbReference>
<dbReference type="PANTHER" id="PTHR10724:SF10">
    <property type="entry name" value="S1 RNA-BINDING DOMAIN-CONTAINING PROTEIN 1"/>
    <property type="match status" value="1"/>
</dbReference>
<comment type="caution">
    <text evidence="2">The sequence shown here is derived from an EMBL/GenBank/DDBJ whole genome shotgun (WGS) entry which is preliminary data.</text>
</comment>
<sequence length="727" mass="82035">MNEAKQGETILTIAKELNVKQTYIEQLIKLVEEGNTVPFIARYRKEMTGGLDEVQIRTIVEKWEYANQLANRQEEVIRLIDEQGKLTVELSVKIQNAKKLQEIEDLYRPYKQKRRTRATVAKEKGLEPFATWLFSLPKTGNVEEEAAKYINEEFELLTNEDVTQGAQDIIAEWISDDAELRKAIRLAGFKDGKMKTAVKDQEADEKAIFEMYYEYEEAIKAIVPHRILAMNRGEKEGILRVSLVFPGDRIIENIKRKVISYPHAPTAAVVAEAIEDGYKRLIEPSIERDIRNELTEKAEEQAIHIFSENLRQLLLQPPMKDKIVLGVDPAYRTGCKLAVIDATGKVLDIAVIYPTPPRNEIEKATETVKALIKKHSVEMIAVGNGTASRETEQFIADVIKQLDQSVYYLIVNEAGASVYSASELAREEFPDLKVEERSAVSIARRLQDPLAELVKIDPKSVGVGQYQHDVSQKRLNESLTFVVETGVNQVGVNVNTASISLLQYVSGLSKAVATNIVKRREEEGRFTNRKQLKKIPRLGAKTYEQAIGFLRIQEGEQPLDATAIHPESYKETEKLLKYIGATVKDIGTEKVREELQAINFSELAAELEVGTPTLKDMVDNLIRPSRDPRDEIAKPLLKQDVLKMEDLQVGMELQGTVRNVVDFGAFVDIGVKQDGLVHISKLTNRFIKHPLEVVTVGDIVTVWVEQVDTQKGRVSLTMKKPETQIHS</sequence>
<evidence type="ECO:0000259" key="1">
    <source>
        <dbReference type="PROSITE" id="PS50126"/>
    </source>
</evidence>
<dbReference type="InterPro" id="IPR006641">
    <property type="entry name" value="YqgF/RNaseH-like_dom"/>
</dbReference>
<dbReference type="InterPro" id="IPR023323">
    <property type="entry name" value="Tex-like_dom_sf"/>
</dbReference>
<feature type="domain" description="S1 motif" evidence="1">
    <location>
        <begin position="650"/>
        <end position="719"/>
    </location>
</feature>
<reference evidence="2 3" key="1">
    <citation type="submission" date="2024-09" db="EMBL/GenBank/DDBJ databases">
        <authorList>
            <person name="Sun Q."/>
            <person name="Mori K."/>
        </authorList>
    </citation>
    <scope>NUCLEOTIDE SEQUENCE [LARGE SCALE GENOMIC DNA]</scope>
    <source>
        <strain evidence="2 3">NCAIM B.02301</strain>
    </source>
</reference>